<evidence type="ECO:0000313" key="2">
    <source>
        <dbReference type="Proteomes" id="UP001159427"/>
    </source>
</evidence>
<dbReference type="EMBL" id="CALNXI010000144">
    <property type="protein sequence ID" value="CAH3020329.1"/>
    <property type="molecule type" value="Genomic_DNA"/>
</dbReference>
<organism evidence="1 2">
    <name type="scientific">Porites evermanni</name>
    <dbReference type="NCBI Taxonomy" id="104178"/>
    <lineage>
        <taxon>Eukaryota</taxon>
        <taxon>Metazoa</taxon>
        <taxon>Cnidaria</taxon>
        <taxon>Anthozoa</taxon>
        <taxon>Hexacorallia</taxon>
        <taxon>Scleractinia</taxon>
        <taxon>Fungiina</taxon>
        <taxon>Poritidae</taxon>
        <taxon>Porites</taxon>
    </lineage>
</organism>
<evidence type="ECO:0000313" key="1">
    <source>
        <dbReference type="EMBL" id="CAH3020329.1"/>
    </source>
</evidence>
<protein>
    <submittedName>
        <fullName evidence="1">Uncharacterized protein</fullName>
    </submittedName>
</protein>
<accession>A0ABN8LX01</accession>
<gene>
    <name evidence="1" type="ORF">PEVE_00006723</name>
</gene>
<proteinExistence type="predicted"/>
<sequence>MAPNCTNRHQVAPNCTKLHQTAPIYTKLHQSAPICTKLHQATVSCTKVHQSAPIAPNCTNLHQVAPNCTKLHQFAPSCTKLHQVAPSSSNSGTTLLQGAGKKRVYLPLWKSDLEVLTSDDDDVDEILLVDINDCSIEMLWLNETVFIPSFADDVVDRIWFSVVGFIVVLSAAKCDEERSKICLDVDLRMPECGQGEPRQTVKRRQEMCKVLFCQIQLDRVLWEG</sequence>
<reference evidence="1 2" key="1">
    <citation type="submission" date="2022-05" db="EMBL/GenBank/DDBJ databases">
        <authorList>
            <consortium name="Genoscope - CEA"/>
            <person name="William W."/>
        </authorList>
    </citation>
    <scope>NUCLEOTIDE SEQUENCE [LARGE SCALE GENOMIC DNA]</scope>
</reference>
<name>A0ABN8LX01_9CNID</name>
<dbReference type="Proteomes" id="UP001159427">
    <property type="component" value="Unassembled WGS sequence"/>
</dbReference>
<keyword evidence="2" id="KW-1185">Reference proteome</keyword>
<comment type="caution">
    <text evidence="1">The sequence shown here is derived from an EMBL/GenBank/DDBJ whole genome shotgun (WGS) entry which is preliminary data.</text>
</comment>